<dbReference type="AlphaFoldDB" id="A0A7W9U420"/>
<dbReference type="Gene3D" id="3.30.565.60">
    <property type="match status" value="1"/>
</dbReference>
<proteinExistence type="predicted"/>
<dbReference type="Proteomes" id="UP000571554">
    <property type="component" value="Unassembled WGS sequence"/>
</dbReference>
<name>A0A7W9U420_9BURK</name>
<dbReference type="RefSeq" id="WP_221303891.1">
    <property type="nucleotide sequence ID" value="NZ_JACHBW010000029.1"/>
</dbReference>
<protein>
    <submittedName>
        <fullName evidence="1">Putative HTH transcriptional regulator</fullName>
    </submittedName>
</protein>
<gene>
    <name evidence="1" type="ORF">F4827_006474</name>
</gene>
<dbReference type="InterPro" id="IPR038475">
    <property type="entry name" value="RecG_C_sf"/>
</dbReference>
<sequence>MFEIRLPYPTSQSGVLERLESEQLIRRTGATWTIFNLGAILLAKQLDSFPLSVSRKAFRLVVYEGTGKVETKLDQIGKKGYALGFEGLLSMLHGLAPKNHIVEQALREEVRMFPKQALRELIANALVHQDYSLTGMSVMIEMLATVSRSRIRASRLFLLSGSLTSIVHATRDSQI</sequence>
<dbReference type="PANTHER" id="PTHR30595">
    <property type="entry name" value="GLPR-RELATED TRANSCRIPTIONAL REPRESSOR"/>
    <property type="match status" value="1"/>
</dbReference>
<accession>A0A7W9U420</accession>
<reference evidence="1 2" key="1">
    <citation type="submission" date="2020-08" db="EMBL/GenBank/DDBJ databases">
        <title>Above-ground endophytic microbial communities from plants in different locations in the United States.</title>
        <authorList>
            <person name="Frank C."/>
        </authorList>
    </citation>
    <scope>NUCLEOTIDE SEQUENCE [LARGE SCALE GENOMIC DNA]</scope>
    <source>
        <strain evidence="1 2">WP4_2_2</strain>
    </source>
</reference>
<comment type="caution">
    <text evidence="1">The sequence shown here is derived from an EMBL/GenBank/DDBJ whole genome shotgun (WGS) entry which is preliminary data.</text>
</comment>
<dbReference type="PANTHER" id="PTHR30595:SF6">
    <property type="entry name" value="SCHLAFEN ALBA-2 DOMAIN-CONTAINING PROTEIN"/>
    <property type="match status" value="1"/>
</dbReference>
<dbReference type="EMBL" id="JACHBW010000029">
    <property type="protein sequence ID" value="MBB6106598.1"/>
    <property type="molecule type" value="Genomic_DNA"/>
</dbReference>
<evidence type="ECO:0000313" key="1">
    <source>
        <dbReference type="EMBL" id="MBB6106598.1"/>
    </source>
</evidence>
<evidence type="ECO:0000313" key="2">
    <source>
        <dbReference type="Proteomes" id="UP000571554"/>
    </source>
</evidence>
<organism evidence="1 2">
    <name type="scientific">Paraburkholderia bannensis</name>
    <dbReference type="NCBI Taxonomy" id="765414"/>
    <lineage>
        <taxon>Bacteria</taxon>
        <taxon>Pseudomonadati</taxon>
        <taxon>Pseudomonadota</taxon>
        <taxon>Betaproteobacteria</taxon>
        <taxon>Burkholderiales</taxon>
        <taxon>Burkholderiaceae</taxon>
        <taxon>Paraburkholderia</taxon>
    </lineage>
</organism>
<keyword evidence="2" id="KW-1185">Reference proteome</keyword>